<dbReference type="SUPFAM" id="SSF52788">
    <property type="entry name" value="Phosphotyrosine protein phosphatases I"/>
    <property type="match status" value="1"/>
</dbReference>
<dbReference type="EMBL" id="WJIE01000002">
    <property type="protein sequence ID" value="MRG91576.1"/>
    <property type="molecule type" value="Genomic_DNA"/>
</dbReference>
<dbReference type="AlphaFoldDB" id="A0A6N7PL73"/>
<sequence>MRSVLFLCVKNSARSQMAEGLGRVIFGDGVRVQSAGSEPSHVSPWAIQVCREIGVDLGGQSSKFVGTIDPDSVDTVIRLCAEEVCPATLSGKQHYYLPIDDPASDDPDVDPEEMRARFRRARDEIKEQLTSLAAILDRSETSA</sequence>
<comment type="caution">
    <text evidence="3">The sequence shown here is derived from an EMBL/GenBank/DDBJ whole genome shotgun (WGS) entry which is preliminary data.</text>
</comment>
<evidence type="ECO:0000259" key="2">
    <source>
        <dbReference type="SMART" id="SM00226"/>
    </source>
</evidence>
<dbReference type="OrthoDB" id="9784339at2"/>
<proteinExistence type="predicted"/>
<keyword evidence="4" id="KW-1185">Reference proteome</keyword>
<evidence type="ECO:0000256" key="1">
    <source>
        <dbReference type="ARBA" id="ARBA00022849"/>
    </source>
</evidence>
<dbReference type="CDD" id="cd16345">
    <property type="entry name" value="LMWP_ArsC"/>
    <property type="match status" value="1"/>
</dbReference>
<name>A0A6N7PL73_9BACT</name>
<protein>
    <submittedName>
        <fullName evidence="3">Arsenate reductase ArsC</fullName>
    </submittedName>
</protein>
<dbReference type="Pfam" id="PF01451">
    <property type="entry name" value="LMWPc"/>
    <property type="match status" value="1"/>
</dbReference>
<evidence type="ECO:0000313" key="4">
    <source>
        <dbReference type="Proteomes" id="UP000440224"/>
    </source>
</evidence>
<dbReference type="InterPro" id="IPR036196">
    <property type="entry name" value="Ptyr_pPase_sf"/>
</dbReference>
<reference evidence="3 4" key="1">
    <citation type="submission" date="2019-10" db="EMBL/GenBank/DDBJ databases">
        <title>A soil myxobacterium in the family Polyangiaceae.</title>
        <authorList>
            <person name="Li Y."/>
            <person name="Wang J."/>
        </authorList>
    </citation>
    <scope>NUCLEOTIDE SEQUENCE [LARGE SCALE GENOMIC DNA]</scope>
    <source>
        <strain evidence="3 4">DSM 14734</strain>
    </source>
</reference>
<evidence type="ECO:0000313" key="3">
    <source>
        <dbReference type="EMBL" id="MRG91576.1"/>
    </source>
</evidence>
<dbReference type="PANTHER" id="PTHR43428:SF1">
    <property type="entry name" value="ARSENATE REDUCTASE"/>
    <property type="match status" value="1"/>
</dbReference>
<dbReference type="RefSeq" id="WP_153818472.1">
    <property type="nucleotide sequence ID" value="NZ_WJIE01000002.1"/>
</dbReference>
<dbReference type="Gene3D" id="3.40.50.2300">
    <property type="match status" value="1"/>
</dbReference>
<dbReference type="Proteomes" id="UP000440224">
    <property type="component" value="Unassembled WGS sequence"/>
</dbReference>
<organism evidence="3 4">
    <name type="scientific">Polyangium spumosum</name>
    <dbReference type="NCBI Taxonomy" id="889282"/>
    <lineage>
        <taxon>Bacteria</taxon>
        <taxon>Pseudomonadati</taxon>
        <taxon>Myxococcota</taxon>
        <taxon>Polyangia</taxon>
        <taxon>Polyangiales</taxon>
        <taxon>Polyangiaceae</taxon>
        <taxon>Polyangium</taxon>
    </lineage>
</organism>
<gene>
    <name evidence="3" type="ORF">GF068_06515</name>
</gene>
<feature type="domain" description="Phosphotyrosine protein phosphatase I" evidence="2">
    <location>
        <begin position="2"/>
        <end position="135"/>
    </location>
</feature>
<keyword evidence="1" id="KW-0059">Arsenical resistance</keyword>
<dbReference type="InterPro" id="IPR023485">
    <property type="entry name" value="Ptyr_pPase"/>
</dbReference>
<accession>A0A6N7PL73</accession>
<dbReference type="SMART" id="SM00226">
    <property type="entry name" value="LMWPc"/>
    <property type="match status" value="1"/>
</dbReference>
<dbReference type="PANTHER" id="PTHR43428">
    <property type="entry name" value="ARSENATE REDUCTASE"/>
    <property type="match status" value="1"/>
</dbReference>
<dbReference type="GO" id="GO:0046685">
    <property type="term" value="P:response to arsenic-containing substance"/>
    <property type="evidence" value="ECO:0007669"/>
    <property type="project" value="UniProtKB-KW"/>
</dbReference>